<feature type="transmembrane region" description="Helical" evidence="2">
    <location>
        <begin position="32"/>
        <end position="49"/>
    </location>
</feature>
<dbReference type="AlphaFoldDB" id="A0A238VRF9"/>
<sequence length="265" mass="30077">MKNSQESKDVRQNIPYTKSRKHEANLRRNPTLHFQIGLILSLLVAILFIEMRMPTKAEKGPYDGLEQEEPLWADVFELEKVKVEKITQKQPPPPQEQQPDEFTEVEDDDDLLEEFIDDTEASQDDIISDDQLQTLDDIDPDEGDIAPIPVSFVQYVPIFPGCEGLNSNEERKDCMSSKISKIINRKFNTDLGGELGLSGVHRIHVQFTINDQGVVSDMKARGPHVRLEQEAKRVIDLIPDMTPGRQGDKPVGVIYSLPITFKVQD</sequence>
<proteinExistence type="predicted"/>
<feature type="domain" description="TonB C-terminal" evidence="3">
    <location>
        <begin position="203"/>
        <end position="262"/>
    </location>
</feature>
<reference evidence="4 5" key="1">
    <citation type="submission" date="2017-06" db="EMBL/GenBank/DDBJ databases">
        <authorList>
            <person name="Kim H.J."/>
            <person name="Triplett B.A."/>
        </authorList>
    </citation>
    <scope>NUCLEOTIDE SEQUENCE [LARGE SCALE GENOMIC DNA]</scope>
    <source>
        <strain evidence="4 5">DSM 25597</strain>
    </source>
</reference>
<name>A0A238VRF9_9FLAO</name>
<organism evidence="4 5">
    <name type="scientific">Dokdonia pacifica</name>
    <dbReference type="NCBI Taxonomy" id="1627892"/>
    <lineage>
        <taxon>Bacteria</taxon>
        <taxon>Pseudomonadati</taxon>
        <taxon>Bacteroidota</taxon>
        <taxon>Flavobacteriia</taxon>
        <taxon>Flavobacteriales</taxon>
        <taxon>Flavobacteriaceae</taxon>
        <taxon>Dokdonia</taxon>
    </lineage>
</organism>
<protein>
    <submittedName>
        <fullName evidence="4">Protein TonB</fullName>
    </submittedName>
</protein>
<dbReference type="Pfam" id="PF03544">
    <property type="entry name" value="TonB_C"/>
    <property type="match status" value="1"/>
</dbReference>
<evidence type="ECO:0000256" key="2">
    <source>
        <dbReference type="SAM" id="Phobius"/>
    </source>
</evidence>
<evidence type="ECO:0000313" key="4">
    <source>
        <dbReference type="EMBL" id="SNR36771.1"/>
    </source>
</evidence>
<keyword evidence="5" id="KW-1185">Reference proteome</keyword>
<keyword evidence="2" id="KW-1133">Transmembrane helix</keyword>
<keyword evidence="2" id="KW-0472">Membrane</keyword>
<dbReference type="InterPro" id="IPR037682">
    <property type="entry name" value="TonB_C"/>
</dbReference>
<dbReference type="EMBL" id="FZNY01000001">
    <property type="protein sequence ID" value="SNR36771.1"/>
    <property type="molecule type" value="Genomic_DNA"/>
</dbReference>
<dbReference type="Proteomes" id="UP000198379">
    <property type="component" value="Unassembled WGS sequence"/>
</dbReference>
<gene>
    <name evidence="4" type="ORF">SAMN06265376_101236</name>
</gene>
<dbReference type="RefSeq" id="WP_089369604.1">
    <property type="nucleotide sequence ID" value="NZ_BMEP01000002.1"/>
</dbReference>
<evidence type="ECO:0000313" key="5">
    <source>
        <dbReference type="Proteomes" id="UP000198379"/>
    </source>
</evidence>
<evidence type="ECO:0000256" key="1">
    <source>
        <dbReference type="SAM" id="MobiDB-lite"/>
    </source>
</evidence>
<dbReference type="SUPFAM" id="SSF74653">
    <property type="entry name" value="TolA/TonB C-terminal domain"/>
    <property type="match status" value="1"/>
</dbReference>
<feature type="region of interest" description="Disordered" evidence="1">
    <location>
        <begin position="1"/>
        <end position="24"/>
    </location>
</feature>
<dbReference type="Gene3D" id="3.30.1150.10">
    <property type="match status" value="1"/>
</dbReference>
<dbReference type="OrthoDB" id="1522859at2"/>
<keyword evidence="2" id="KW-0812">Transmembrane</keyword>
<feature type="region of interest" description="Disordered" evidence="1">
    <location>
        <begin position="85"/>
        <end position="105"/>
    </location>
</feature>
<accession>A0A238VRF9</accession>
<dbReference type="GO" id="GO:0055085">
    <property type="term" value="P:transmembrane transport"/>
    <property type="evidence" value="ECO:0007669"/>
    <property type="project" value="InterPro"/>
</dbReference>
<feature type="compositionally biased region" description="Basic and acidic residues" evidence="1">
    <location>
        <begin position="1"/>
        <end position="11"/>
    </location>
</feature>
<evidence type="ECO:0000259" key="3">
    <source>
        <dbReference type="Pfam" id="PF03544"/>
    </source>
</evidence>